<protein>
    <submittedName>
        <fullName evidence="2">Uncharacterized protein</fullName>
    </submittedName>
</protein>
<keyword evidence="3" id="KW-1185">Reference proteome</keyword>
<proteinExistence type="predicted"/>
<evidence type="ECO:0000313" key="2">
    <source>
        <dbReference type="EMBL" id="SDO99590.1"/>
    </source>
</evidence>
<dbReference type="STRING" id="310781.SAMN05216259_11546"/>
<dbReference type="Proteomes" id="UP000199341">
    <property type="component" value="Unassembled WGS sequence"/>
</dbReference>
<reference evidence="2 3" key="1">
    <citation type="submission" date="2016-10" db="EMBL/GenBank/DDBJ databases">
        <authorList>
            <person name="de Groot N.N."/>
        </authorList>
    </citation>
    <scope>NUCLEOTIDE SEQUENCE [LARGE SCALE GENOMIC DNA]</scope>
    <source>
        <strain evidence="2 3">CGMCC 4.2022</strain>
    </source>
</reference>
<organism evidence="2 3">
    <name type="scientific">Actinacidiphila guanduensis</name>
    <dbReference type="NCBI Taxonomy" id="310781"/>
    <lineage>
        <taxon>Bacteria</taxon>
        <taxon>Bacillati</taxon>
        <taxon>Actinomycetota</taxon>
        <taxon>Actinomycetes</taxon>
        <taxon>Kitasatosporales</taxon>
        <taxon>Streptomycetaceae</taxon>
        <taxon>Actinacidiphila</taxon>
    </lineage>
</organism>
<dbReference type="EMBL" id="FNIE01000015">
    <property type="protein sequence ID" value="SDO99590.1"/>
    <property type="molecule type" value="Genomic_DNA"/>
</dbReference>
<dbReference type="AlphaFoldDB" id="A0A1H0P4I5"/>
<dbReference type="RefSeq" id="WP_093787425.1">
    <property type="nucleotide sequence ID" value="NZ_FNIE01000015.1"/>
</dbReference>
<dbReference type="OrthoDB" id="3492053at2"/>
<gene>
    <name evidence="2" type="ORF">SAMN05216259_11546</name>
</gene>
<accession>A0A1H0P4I5</accession>
<sequence length="691" mass="74275">MPSSTSPAAPAQLPHGGGTFSGIDPERLPLTIGALERDARRLHDSAARLRARFAHCRIDTAPLDRLLAISAWAGGQLPMLRRRQHLAAATGEFVPYYSLVPLPDGAPGSSAEAAADGTALATRFGRSLAERNGAVPEALFAALAANCRDGDFLAAFYASLGPRRLSQLSAAMAANPYDDRYLAHPDQLAYDRDLVSRTFAAYTRVAADTSAPRAQHAFWTNWLDRFDHPGQGFRPDLLLPFVDSGTYDPRFLVALADRVFTPGATHDTAARMSGSPGAGPWEGDHYAQLWTALARSPAAAGAFVALRPDIVADGLHPGGGNTTPERTSAFVAALTAATVTLRATDPALSDRNTAWLVTTTAAPTAAAARPLPQVSLLYSEILAQHWDDLQYAITSPAQDAFWPARTWSPTAFARTQNPTRPGLELHPAAWSRFMRAAIRSPQAAASMSALFETYANKLSARISSAQRSNNESVDFMSFQMGLSDNFYSDAFSAAQKQMGDGAQAWADSMTNFRKGLVLAAVAFATGGREGASELGREKGQEYAADLLAQWVGQYVQVPVDRAPKELVDGIRGLKNTRLETTWRSAFATRVAEYIQQDFASIGKVTFRVPGEAADGSTYSGNPYAPRGSEGPRYITGPKDDFVAAVRRNGGQVDPTRMTPPQQDAYTRWLQDPAVAAKLGDDRVYLQVLGQG</sequence>
<feature type="region of interest" description="Disordered" evidence="1">
    <location>
        <begin position="1"/>
        <end position="24"/>
    </location>
</feature>
<evidence type="ECO:0000313" key="3">
    <source>
        <dbReference type="Proteomes" id="UP000199341"/>
    </source>
</evidence>
<evidence type="ECO:0000256" key="1">
    <source>
        <dbReference type="SAM" id="MobiDB-lite"/>
    </source>
</evidence>
<name>A0A1H0P4I5_9ACTN</name>